<feature type="region of interest" description="Disordered" evidence="13">
    <location>
        <begin position="865"/>
        <end position="901"/>
    </location>
</feature>
<dbReference type="SUPFAM" id="SSF46589">
    <property type="entry name" value="tRNA-binding arm"/>
    <property type="match status" value="1"/>
</dbReference>
<name>A0A6M1SZ57_9BACT</name>
<keyword evidence="9 12" id="KW-0030">Aminoacyl-tRNA synthetase</keyword>
<dbReference type="SUPFAM" id="SSF52374">
    <property type="entry name" value="Nucleotidylyl transferase"/>
    <property type="match status" value="1"/>
</dbReference>
<dbReference type="FunFam" id="1.10.287.380:FF:000001">
    <property type="entry name" value="Valine--tRNA ligase"/>
    <property type="match status" value="1"/>
</dbReference>
<feature type="short sequence motif" description="'HIGH' region" evidence="12">
    <location>
        <begin position="50"/>
        <end position="60"/>
    </location>
</feature>
<dbReference type="Pfam" id="PF10458">
    <property type="entry name" value="Val_tRNA-synt_C"/>
    <property type="match status" value="1"/>
</dbReference>
<evidence type="ECO:0000313" key="18">
    <source>
        <dbReference type="Proteomes" id="UP000479132"/>
    </source>
</evidence>
<dbReference type="GO" id="GO:0005829">
    <property type="term" value="C:cytosol"/>
    <property type="evidence" value="ECO:0007669"/>
    <property type="project" value="TreeGrafter"/>
</dbReference>
<sequence>MDKSTASQDIPKHFNPGSIEDKWYSFWEDNGFFHSEPDDRESYTVVIPPPNVTGVLHMGHMLNNTIQDVLVRRARMQGKNACWVPGTDHASIATEAKVVQKLRKEGITKADLTREEFLEHAWDWTDEHGGIILQQLRKLGASCDWERTRFTLEDDLYEAVIDCFIELYDRGYIYRGKRMINWDPEAQTALSDEEVIHREEQSKLYHVRYKIKDSDEWVTIATTRPETILADTAVCVNPEDERYEDLIGKTAIIPMVEREVPIIADDYVDMEYGTGCLKITPAHDENDYEIGQKHNLDIIDMLNADGTLSEEAEYFIGTDRFEARDLVIQDLEESGQLVDVEEMTNKVGYSERTDAIIEPRLSLQWFCKMDELAKPAQENVMNDNIQFHPSKFKNSYNHWMENIRDWCISRQLWWGQRIPAWYYGDGKKDYVVAKTEDEAIEKAREKSGNADLSKDDIHQDEDVLDTWFSSWLWPITVFDPEFIRTGEANEELEYYYPTQDLVTAPEIMFFWVARMIIAGYEFEGEKPFSNVYYTGIVRDSQRRKMSKSLGNSPDPIKLMEQYGTDGVRVGMLFSSPAGNDLLFEEQLCEQGRNFANKIWNAFRFLSMNRSEETTISETLEIDEDNLVDRWMLSRVHETIYAINKDMESFRINEALHKIYSLIWDDFCDWYIELIKADEPGANIPEERLSRGFNFFEKLMKLLHPFMPFITEEIWHHIRERRNNEDAIIVSSWPAFDKQAVSDSDQALFTLIQKMISAIRNIRAEFKLSPKDDINLIIKARDQKTAKALHENEWIFHKLQAIATFKAEAELEKPGKSASAVIEGTELFVPLEGLIDLDKERERIQKEIDRLEGFLKSVEGKLNNDGFVNNAPEEVVQRERQKKEDTETNLEKLRANLEELDQ</sequence>
<dbReference type="NCBIfam" id="TIGR00422">
    <property type="entry name" value="valS"/>
    <property type="match status" value="1"/>
</dbReference>
<comment type="domain">
    <text evidence="12">ValRS has two distinct active sites: one for aminoacylation and one for editing. The misactivated threonine is translocated from the active site to the editing site.</text>
</comment>
<proteinExistence type="inferred from homology"/>
<dbReference type="CDD" id="cd07962">
    <property type="entry name" value="Anticodon_Ia_Val"/>
    <property type="match status" value="1"/>
</dbReference>
<dbReference type="CDD" id="cd00817">
    <property type="entry name" value="ValRS_core"/>
    <property type="match status" value="1"/>
</dbReference>
<evidence type="ECO:0000256" key="9">
    <source>
        <dbReference type="ARBA" id="ARBA00023146"/>
    </source>
</evidence>
<evidence type="ECO:0000256" key="13">
    <source>
        <dbReference type="SAM" id="MobiDB-lite"/>
    </source>
</evidence>
<dbReference type="SUPFAM" id="SSF50677">
    <property type="entry name" value="ValRS/IleRS/LeuRS editing domain"/>
    <property type="match status" value="1"/>
</dbReference>
<dbReference type="InterPro" id="IPR037118">
    <property type="entry name" value="Val-tRNA_synth_C_sf"/>
</dbReference>
<evidence type="ECO:0000256" key="5">
    <source>
        <dbReference type="ARBA" id="ARBA00022741"/>
    </source>
</evidence>
<evidence type="ECO:0000256" key="11">
    <source>
        <dbReference type="ARBA" id="ARBA00060830"/>
    </source>
</evidence>
<dbReference type="InterPro" id="IPR019499">
    <property type="entry name" value="Val-tRNA_synth_tRNA-bd"/>
</dbReference>
<dbReference type="EC" id="6.1.1.9" evidence="12"/>
<dbReference type="GO" id="GO:0002161">
    <property type="term" value="F:aminoacyl-tRNA deacylase activity"/>
    <property type="evidence" value="ECO:0007669"/>
    <property type="project" value="InterPro"/>
</dbReference>
<dbReference type="PANTHER" id="PTHR11946:SF109">
    <property type="entry name" value="VALINE--TRNA LIGASE"/>
    <property type="match status" value="1"/>
</dbReference>
<dbReference type="PRINTS" id="PR00986">
    <property type="entry name" value="TRNASYNTHVAL"/>
</dbReference>
<dbReference type="Gene3D" id="3.90.740.10">
    <property type="entry name" value="Valyl/Leucyl/Isoleucyl-tRNA synthetase, editing domain"/>
    <property type="match status" value="1"/>
</dbReference>
<dbReference type="InterPro" id="IPR002303">
    <property type="entry name" value="Valyl-tRNA_ligase"/>
</dbReference>
<dbReference type="NCBIfam" id="NF004349">
    <property type="entry name" value="PRK05729.1"/>
    <property type="match status" value="1"/>
</dbReference>
<evidence type="ECO:0000256" key="1">
    <source>
        <dbReference type="ARBA" id="ARBA00004496"/>
    </source>
</evidence>
<dbReference type="GO" id="GO:0004832">
    <property type="term" value="F:valine-tRNA ligase activity"/>
    <property type="evidence" value="ECO:0007669"/>
    <property type="project" value="UniProtKB-UniRule"/>
</dbReference>
<dbReference type="InterPro" id="IPR033705">
    <property type="entry name" value="Anticodon_Ia_Val"/>
</dbReference>
<feature type="domain" description="Methionyl/Valyl/Leucyl/Isoleucyl-tRNA synthetase anticodon-binding" evidence="15">
    <location>
        <begin position="628"/>
        <end position="776"/>
    </location>
</feature>
<keyword evidence="4 12" id="KW-0436">Ligase</keyword>
<feature type="binding site" evidence="12">
    <location>
        <position position="547"/>
    </location>
    <ligand>
        <name>ATP</name>
        <dbReference type="ChEBI" id="CHEBI:30616"/>
    </ligand>
</feature>
<comment type="similarity">
    <text evidence="11 12">Belongs to the class-I aminoacyl-tRNA synthetase family. ValS type 1 subfamily.</text>
</comment>
<reference evidence="17 18" key="1">
    <citation type="submission" date="2020-02" db="EMBL/GenBank/DDBJ databases">
        <title>Aliifodinibius halophilus 2W32, complete genome.</title>
        <authorList>
            <person name="Li Y."/>
            <person name="Wu S."/>
        </authorList>
    </citation>
    <scope>NUCLEOTIDE SEQUENCE [LARGE SCALE GENOMIC DNA]</scope>
    <source>
        <strain evidence="17 18">2W32</strain>
    </source>
</reference>
<feature type="domain" description="Aminoacyl-tRNA synthetase class Ia" evidence="14">
    <location>
        <begin position="22"/>
        <end position="581"/>
    </location>
</feature>
<gene>
    <name evidence="12" type="primary">valS</name>
    <name evidence="17" type="ORF">G3569_01030</name>
</gene>
<dbReference type="InterPro" id="IPR002300">
    <property type="entry name" value="aa-tRNA-synth_Ia"/>
</dbReference>
<dbReference type="Pfam" id="PF00133">
    <property type="entry name" value="tRNA-synt_1"/>
    <property type="match status" value="1"/>
</dbReference>
<dbReference type="PROSITE" id="PS00178">
    <property type="entry name" value="AA_TRNA_LIGASE_I"/>
    <property type="match status" value="1"/>
</dbReference>
<evidence type="ECO:0000259" key="15">
    <source>
        <dbReference type="Pfam" id="PF08264"/>
    </source>
</evidence>
<comment type="function">
    <text evidence="12">Catalyzes the attachment of valine to tRNA(Val). As ValRS can inadvertently accommodate and process structurally similar amino acids such as threonine, to avoid such errors, it has a 'posttransfer' editing activity that hydrolyzes mischarged Thr-tRNA(Val) in a tRNA-dependent manner.</text>
</comment>
<comment type="domain">
    <text evidence="12">The C-terminal coiled-coil domain is crucial for aminoacylation activity.</text>
</comment>
<dbReference type="FunFam" id="3.40.50.620:FF:000032">
    <property type="entry name" value="Valine--tRNA ligase"/>
    <property type="match status" value="1"/>
</dbReference>
<feature type="compositionally biased region" description="Basic and acidic residues" evidence="13">
    <location>
        <begin position="874"/>
        <end position="901"/>
    </location>
</feature>
<dbReference type="InterPro" id="IPR009008">
    <property type="entry name" value="Val/Leu/Ile-tRNA-synth_edit"/>
</dbReference>
<keyword evidence="3 12" id="KW-0963">Cytoplasm</keyword>
<dbReference type="InterPro" id="IPR014729">
    <property type="entry name" value="Rossmann-like_a/b/a_fold"/>
</dbReference>
<dbReference type="FunFam" id="3.90.740.10:FF:000005">
    <property type="entry name" value="Valine--tRNA ligase, mitochondrial"/>
    <property type="match status" value="1"/>
</dbReference>
<dbReference type="InterPro" id="IPR013155">
    <property type="entry name" value="M/V/L/I-tRNA-synth_anticd-bd"/>
</dbReference>
<evidence type="ECO:0000259" key="16">
    <source>
        <dbReference type="Pfam" id="PF10458"/>
    </source>
</evidence>
<dbReference type="Gene3D" id="1.10.730.10">
    <property type="entry name" value="Isoleucyl-tRNA Synthetase, Domain 1"/>
    <property type="match status" value="1"/>
</dbReference>
<dbReference type="GO" id="GO:0006438">
    <property type="term" value="P:valyl-tRNA aminoacylation"/>
    <property type="evidence" value="ECO:0007669"/>
    <property type="project" value="UniProtKB-UniRule"/>
</dbReference>
<comment type="caution">
    <text evidence="17">The sequence shown here is derived from an EMBL/GenBank/DDBJ whole genome shotgun (WGS) entry which is preliminary data.</text>
</comment>
<dbReference type="AlphaFoldDB" id="A0A6M1SZ57"/>
<keyword evidence="5 12" id="KW-0547">Nucleotide-binding</keyword>
<dbReference type="InterPro" id="IPR010978">
    <property type="entry name" value="tRNA-bd_arm"/>
</dbReference>
<comment type="subcellular location">
    <subcellularLocation>
        <location evidence="1 12">Cytoplasm</location>
    </subcellularLocation>
</comment>
<evidence type="ECO:0000256" key="7">
    <source>
        <dbReference type="ARBA" id="ARBA00022917"/>
    </source>
</evidence>
<protein>
    <recommendedName>
        <fullName evidence="12">Valine--tRNA ligase</fullName>
        <ecNumber evidence="12">6.1.1.9</ecNumber>
    </recommendedName>
    <alternativeName>
        <fullName evidence="12">Valyl-tRNA synthetase</fullName>
        <shortName evidence="12">ValRS</shortName>
    </alternativeName>
</protein>
<feature type="short sequence motif" description="'KMSKS' region" evidence="12">
    <location>
        <begin position="544"/>
        <end position="548"/>
    </location>
</feature>
<dbReference type="SUPFAM" id="SSF47323">
    <property type="entry name" value="Anticodon-binding domain of a subclass of class I aminoacyl-tRNA synthetases"/>
    <property type="match status" value="1"/>
</dbReference>
<dbReference type="HAMAP" id="MF_02004">
    <property type="entry name" value="Val_tRNA_synth_type1"/>
    <property type="match status" value="1"/>
</dbReference>
<dbReference type="GO" id="GO:0005524">
    <property type="term" value="F:ATP binding"/>
    <property type="evidence" value="ECO:0007669"/>
    <property type="project" value="UniProtKB-UniRule"/>
</dbReference>
<organism evidence="17 18">
    <name type="scientific">Fodinibius halophilus</name>
    <dbReference type="NCBI Taxonomy" id="1736908"/>
    <lineage>
        <taxon>Bacteria</taxon>
        <taxon>Pseudomonadati</taxon>
        <taxon>Balneolota</taxon>
        <taxon>Balneolia</taxon>
        <taxon>Balneolales</taxon>
        <taxon>Balneolaceae</taxon>
        <taxon>Fodinibius</taxon>
    </lineage>
</organism>
<accession>A0A6M1SZ57</accession>
<dbReference type="PANTHER" id="PTHR11946">
    <property type="entry name" value="VALYL-TRNA SYNTHETASES"/>
    <property type="match status" value="1"/>
</dbReference>
<evidence type="ECO:0000256" key="2">
    <source>
        <dbReference type="ARBA" id="ARBA00011245"/>
    </source>
</evidence>
<evidence type="ECO:0000259" key="14">
    <source>
        <dbReference type="Pfam" id="PF00133"/>
    </source>
</evidence>
<keyword evidence="8 12" id="KW-0175">Coiled coil</keyword>
<dbReference type="Pfam" id="PF08264">
    <property type="entry name" value="Anticodon_1"/>
    <property type="match status" value="1"/>
</dbReference>
<evidence type="ECO:0000256" key="4">
    <source>
        <dbReference type="ARBA" id="ARBA00022598"/>
    </source>
</evidence>
<evidence type="ECO:0000256" key="6">
    <source>
        <dbReference type="ARBA" id="ARBA00022840"/>
    </source>
</evidence>
<evidence type="ECO:0000313" key="17">
    <source>
        <dbReference type="EMBL" id="NGP86919.1"/>
    </source>
</evidence>
<dbReference type="RefSeq" id="WP_165265179.1">
    <property type="nucleotide sequence ID" value="NZ_JAALLS010000001.1"/>
</dbReference>
<dbReference type="Gene3D" id="1.10.287.380">
    <property type="entry name" value="Valyl-tRNA synthetase, C-terminal domain"/>
    <property type="match status" value="1"/>
</dbReference>
<evidence type="ECO:0000256" key="12">
    <source>
        <dbReference type="HAMAP-Rule" id="MF_02004"/>
    </source>
</evidence>
<evidence type="ECO:0000256" key="8">
    <source>
        <dbReference type="ARBA" id="ARBA00023054"/>
    </source>
</evidence>
<dbReference type="InterPro" id="IPR001412">
    <property type="entry name" value="aa-tRNA-synth_I_CS"/>
</dbReference>
<dbReference type="EMBL" id="JAALLS010000001">
    <property type="protein sequence ID" value="NGP86919.1"/>
    <property type="molecule type" value="Genomic_DNA"/>
</dbReference>
<dbReference type="InterPro" id="IPR009080">
    <property type="entry name" value="tRNAsynth_Ia_anticodon-bd"/>
</dbReference>
<feature type="domain" description="Valyl-tRNA synthetase tRNA-binding arm" evidence="16">
    <location>
        <begin position="835"/>
        <end position="899"/>
    </location>
</feature>
<keyword evidence="18" id="KW-1185">Reference proteome</keyword>
<dbReference type="Gene3D" id="3.40.50.620">
    <property type="entry name" value="HUPs"/>
    <property type="match status" value="2"/>
</dbReference>
<keyword evidence="6 12" id="KW-0067">ATP-binding</keyword>
<comment type="catalytic activity">
    <reaction evidence="10 12">
        <text>tRNA(Val) + L-valine + ATP = L-valyl-tRNA(Val) + AMP + diphosphate</text>
        <dbReference type="Rhea" id="RHEA:10704"/>
        <dbReference type="Rhea" id="RHEA-COMP:9672"/>
        <dbReference type="Rhea" id="RHEA-COMP:9708"/>
        <dbReference type="ChEBI" id="CHEBI:30616"/>
        <dbReference type="ChEBI" id="CHEBI:33019"/>
        <dbReference type="ChEBI" id="CHEBI:57762"/>
        <dbReference type="ChEBI" id="CHEBI:78442"/>
        <dbReference type="ChEBI" id="CHEBI:78537"/>
        <dbReference type="ChEBI" id="CHEBI:456215"/>
        <dbReference type="EC" id="6.1.1.9"/>
    </reaction>
</comment>
<dbReference type="Proteomes" id="UP000479132">
    <property type="component" value="Unassembled WGS sequence"/>
</dbReference>
<keyword evidence="7 12" id="KW-0648">Protein biosynthesis</keyword>
<comment type="subunit">
    <text evidence="2 12">Monomer.</text>
</comment>
<evidence type="ECO:0000256" key="3">
    <source>
        <dbReference type="ARBA" id="ARBA00022490"/>
    </source>
</evidence>
<evidence type="ECO:0000256" key="10">
    <source>
        <dbReference type="ARBA" id="ARBA00047552"/>
    </source>
</evidence>